<name>A0A0F9ELT7_9ZZZZ</name>
<reference evidence="5" key="1">
    <citation type="journal article" date="2015" name="Nature">
        <title>Complex archaea that bridge the gap between prokaryotes and eukaryotes.</title>
        <authorList>
            <person name="Spang A."/>
            <person name="Saw J.H."/>
            <person name="Jorgensen S.L."/>
            <person name="Zaremba-Niedzwiedzka K."/>
            <person name="Martijn J."/>
            <person name="Lind A.E."/>
            <person name="van Eijk R."/>
            <person name="Schleper C."/>
            <person name="Guy L."/>
            <person name="Ettema T.J."/>
        </authorList>
    </citation>
    <scope>NUCLEOTIDE SEQUENCE</scope>
</reference>
<gene>
    <name evidence="5" type="ORF">LCGC14_2411620</name>
</gene>
<protein>
    <recommendedName>
        <fullName evidence="4">Phage capsid-like C-terminal domain-containing protein</fullName>
    </recommendedName>
</protein>
<evidence type="ECO:0000259" key="4">
    <source>
        <dbReference type="Pfam" id="PF05065"/>
    </source>
</evidence>
<dbReference type="NCBIfam" id="TIGR01554">
    <property type="entry name" value="major_cap_HK97"/>
    <property type="match status" value="1"/>
</dbReference>
<evidence type="ECO:0000256" key="2">
    <source>
        <dbReference type="ARBA" id="ARBA00022844"/>
    </source>
</evidence>
<accession>A0A0F9ELT7</accession>
<dbReference type="SUPFAM" id="SSF56563">
    <property type="entry name" value="Major capsid protein gp5"/>
    <property type="match status" value="1"/>
</dbReference>
<dbReference type="EMBL" id="LAZR01036449">
    <property type="protein sequence ID" value="KKL24808.1"/>
    <property type="molecule type" value="Genomic_DNA"/>
</dbReference>
<feature type="domain" description="Phage capsid-like C-terminal" evidence="4">
    <location>
        <begin position="277"/>
        <end position="511"/>
    </location>
</feature>
<feature type="region of interest" description="Disordered" evidence="3">
    <location>
        <begin position="74"/>
        <end position="116"/>
    </location>
</feature>
<keyword evidence="2" id="KW-0946">Virion</keyword>
<organism evidence="5">
    <name type="scientific">marine sediment metagenome</name>
    <dbReference type="NCBI Taxonomy" id="412755"/>
    <lineage>
        <taxon>unclassified sequences</taxon>
        <taxon>metagenomes</taxon>
        <taxon>ecological metagenomes</taxon>
    </lineage>
</organism>
<proteinExistence type="predicted"/>
<sequence>MTLTEKLKSWLISNKNIEEDAGNDEFKKAASDALVSGDLSTAKFAELCTDERDREAQEFTEKFDRLADNLEKAVTAMTAKETDNDEETESKDTETEEKEKDAETKSTTPKENKQVQPISKMARMVGELGGIPIETDDGEKSFDIRVKEAVESYDSTKSALTYPESTKEGRIHAMAGQPVMEFGLPMQSASNKDIALAGVFAKFQIFEATPKLAGNASRAWERLSEHEKSLLVHLTENEYWDDSQNEKPRKRKGYPGGIKALIDDSTSGGLEAAPIVFDDQVIQTPLLHGELYPLVSVKPIDRGRRIEGVATGTVTGSWGGVDDTAITLFSTASYVSAFDTTIFRWEGAIRIGLDFLSDTPIDFGAHITAQYGERLMEDLDDVIAAGNGTTQPEGVITKSGTTSVAFGGNTSIGNYESLRFGVAKPEHGPNVKASAVFCGNETSYQRARALNVGTNDARRLFGFSYDSYSIMERPYKIVGEDTLGNTEIFYAILARYRMYRRRGLTIRTSTE</sequence>
<evidence type="ECO:0000256" key="1">
    <source>
        <dbReference type="ARBA" id="ARBA00004328"/>
    </source>
</evidence>
<dbReference type="InterPro" id="IPR054612">
    <property type="entry name" value="Phage_capsid-like_C"/>
</dbReference>
<dbReference type="InterPro" id="IPR024455">
    <property type="entry name" value="Phage_capsid"/>
</dbReference>
<feature type="compositionally biased region" description="Basic and acidic residues" evidence="3">
    <location>
        <begin position="90"/>
        <end position="113"/>
    </location>
</feature>
<evidence type="ECO:0000256" key="3">
    <source>
        <dbReference type="SAM" id="MobiDB-lite"/>
    </source>
</evidence>
<dbReference type="Pfam" id="PF05065">
    <property type="entry name" value="Phage_capsid"/>
    <property type="match status" value="1"/>
</dbReference>
<evidence type="ECO:0000313" key="5">
    <source>
        <dbReference type="EMBL" id="KKL24808.1"/>
    </source>
</evidence>
<dbReference type="AlphaFoldDB" id="A0A0F9ELT7"/>
<comment type="subcellular location">
    <subcellularLocation>
        <location evidence="1">Virion</location>
    </subcellularLocation>
</comment>
<feature type="non-terminal residue" evidence="5">
    <location>
        <position position="511"/>
    </location>
</feature>
<dbReference type="GO" id="GO:0044423">
    <property type="term" value="C:virion component"/>
    <property type="evidence" value="ECO:0007669"/>
    <property type="project" value="UniProtKB-KW"/>
</dbReference>
<comment type="caution">
    <text evidence="5">The sequence shown here is derived from an EMBL/GenBank/DDBJ whole genome shotgun (WGS) entry which is preliminary data.</text>
</comment>